<dbReference type="Pfam" id="PF13715">
    <property type="entry name" value="CarbopepD_reg_2"/>
    <property type="match status" value="1"/>
</dbReference>
<dbReference type="Proteomes" id="UP000267585">
    <property type="component" value="Unassembled WGS sequence"/>
</dbReference>
<dbReference type="GO" id="GO:0009279">
    <property type="term" value="C:cell outer membrane"/>
    <property type="evidence" value="ECO:0007669"/>
    <property type="project" value="UniProtKB-SubCell"/>
</dbReference>
<dbReference type="InterPro" id="IPR039426">
    <property type="entry name" value="TonB-dep_rcpt-like"/>
</dbReference>
<keyword evidence="13" id="KW-1185">Reference proteome</keyword>
<dbReference type="PROSITE" id="PS52016">
    <property type="entry name" value="TONB_DEPENDENT_REC_3"/>
    <property type="match status" value="1"/>
</dbReference>
<dbReference type="InterPro" id="IPR036942">
    <property type="entry name" value="Beta-barrel_TonB_sf"/>
</dbReference>
<evidence type="ECO:0000256" key="2">
    <source>
        <dbReference type="ARBA" id="ARBA00022448"/>
    </source>
</evidence>
<keyword evidence="3 8" id="KW-1134">Transmembrane beta strand</keyword>
<dbReference type="Gene3D" id="2.40.170.20">
    <property type="entry name" value="TonB-dependent receptor, beta-barrel domain"/>
    <property type="match status" value="1"/>
</dbReference>
<keyword evidence="4 8" id="KW-0812">Transmembrane</keyword>
<evidence type="ECO:0000256" key="7">
    <source>
        <dbReference type="ARBA" id="ARBA00023237"/>
    </source>
</evidence>
<dbReference type="Gene3D" id="2.170.130.10">
    <property type="entry name" value="TonB-dependent receptor, plug domain"/>
    <property type="match status" value="1"/>
</dbReference>
<keyword evidence="2 8" id="KW-0813">Transport</keyword>
<keyword evidence="6 8" id="KW-0472">Membrane</keyword>
<accession>A0A3S0AES5</accession>
<comment type="subcellular location">
    <subcellularLocation>
        <location evidence="1 8">Cell outer membrane</location>
        <topology evidence="1 8">Multi-pass membrane protein</topology>
    </subcellularLocation>
</comment>
<dbReference type="FunFam" id="2.60.40.1120:FF:000003">
    <property type="entry name" value="Outer membrane protein Omp121"/>
    <property type="match status" value="1"/>
</dbReference>
<dbReference type="InterPro" id="IPR008969">
    <property type="entry name" value="CarboxyPept-like_regulatory"/>
</dbReference>
<comment type="caution">
    <text evidence="12">The sequence shown here is derived from an EMBL/GenBank/DDBJ whole genome shotgun (WGS) entry which is preliminary data.</text>
</comment>
<feature type="domain" description="TonB-dependent receptor plug" evidence="11">
    <location>
        <begin position="222"/>
        <end position="331"/>
    </location>
</feature>
<proteinExistence type="inferred from homology"/>
<dbReference type="InterPro" id="IPR000531">
    <property type="entry name" value="Beta-barrel_TonB"/>
</dbReference>
<evidence type="ECO:0000259" key="10">
    <source>
        <dbReference type="Pfam" id="PF00593"/>
    </source>
</evidence>
<dbReference type="NCBIfam" id="TIGR04057">
    <property type="entry name" value="SusC_RagA_signa"/>
    <property type="match status" value="1"/>
</dbReference>
<dbReference type="Pfam" id="PF07715">
    <property type="entry name" value="Plug"/>
    <property type="match status" value="1"/>
</dbReference>
<evidence type="ECO:0000313" key="12">
    <source>
        <dbReference type="EMBL" id="RTE53922.1"/>
    </source>
</evidence>
<evidence type="ECO:0000256" key="1">
    <source>
        <dbReference type="ARBA" id="ARBA00004571"/>
    </source>
</evidence>
<name>A0A3S0AES5_9FLAO</name>
<organism evidence="12 13">
    <name type="scientific">Arenibacter aquaticus</name>
    <dbReference type="NCBI Taxonomy" id="2489054"/>
    <lineage>
        <taxon>Bacteria</taxon>
        <taxon>Pseudomonadati</taxon>
        <taxon>Bacteroidota</taxon>
        <taxon>Flavobacteriia</taxon>
        <taxon>Flavobacteriales</taxon>
        <taxon>Flavobacteriaceae</taxon>
        <taxon>Arenibacter</taxon>
    </lineage>
</organism>
<gene>
    <name evidence="12" type="ORF">EHW67_08275</name>
</gene>
<evidence type="ECO:0000313" key="13">
    <source>
        <dbReference type="Proteomes" id="UP000267585"/>
    </source>
</evidence>
<dbReference type="InterPro" id="IPR012910">
    <property type="entry name" value="Plug_dom"/>
</dbReference>
<comment type="similarity">
    <text evidence="8 9">Belongs to the TonB-dependent receptor family.</text>
</comment>
<sequence length="1124" mass="124422">MKKKLMVGKALKVFPSSKMFLIMKLIVLIMCLSSFMAAPSSSYSQDTKLSLNVTNTSIKQVLTQIEESSEFFFVYNNNLVNVEKKVSIDVDEWKISKILENLFAGEDVAFSLMDKQIIISPKSMTTPNKVVQNTVTGVVVDEFDGPLPGVSVVVKGTSTGVVTDFDGNYSISAAANDVLVFSYIGMKTLEVTVTGDSMNVSMESDIIGLEEFVAIGYGVAKKSDLTGAVTSVDVERMAEVPNVSILSAMQGSVAGLNIGATDAAGEDPTISIRGQNSLSSGSAANQPLIVVDGIIYRGNLVDLNKADIESVDVLKDASSAAIYGSQAANGVILITTKKGKVVSKPQISYSASYAVQTPTNTALEPMGAAELKGFLPDAYWENGSRTEESGYLDSDPTFDITKFFPTNQMIDGYNNGTDNSMYDMLTGDGYINNHNLSVTGRSENFGYFFSGGLTDVQGFVINDTYKKVNYRMNLDATINDWLKVGTETFVTTSDYDGETPRVATASLVMPWTPLYEDDGVTPRQILQATWTNPLLDLETDDEEKHLNLFANIHADVKLPIDGLNYRINFSQNYRTVNHNNFDPTDANFTGYGYKNGATYYDWTVDNILSYDKTFNRVHNISATLLYGVEERNYSFTNVNAQNFTNDILGYNSLEAGDASLYGVNTGAEKETSLYTMGRLQYNYDSKYLLTGTVRRDGFSGFGTEDKIGVFPSMAFGWVVSEENFFNRDSKLLNYLKLRGSYGTTGRRGIGRYDTQAVVNATVDGNYGYVFGDGGTTTITQSISSLANNELGWETTTGLNLGADFAFFNSKLTGNVEYYNNSTKDILYAIDLPTTSGFSSINTNIGEVKNHGLEFSLTSKWINNKDLKWETTFNYSRNRNEIVSVLGIDNDGDGIEDDLTSDQLFIGEPTNVVYDYEITGMWQLADEEAGNIPNGFFPGTYKIADLNDDGAYSSLDDRKILGYNDPGYRFGIANTVRYKNFSLYAFINSIQGGKDYYYGTDALIFGSNTILERFDSQNFPTGAWDYWMPENTDARFRRLDVAATYEPNRYMQRNFVRIQDVSLSYDVDKKVLEKLGFSSLRLFISGKNLHTFTKWRGWDPEVGSTYTWGYSPVMANYSLGLNVEF</sequence>
<dbReference type="SUPFAM" id="SSF49464">
    <property type="entry name" value="Carboxypeptidase regulatory domain-like"/>
    <property type="match status" value="1"/>
</dbReference>
<evidence type="ECO:0000256" key="5">
    <source>
        <dbReference type="ARBA" id="ARBA00023077"/>
    </source>
</evidence>
<dbReference type="RefSeq" id="WP_126161910.1">
    <property type="nucleotide sequence ID" value="NZ_RQPJ01000003.1"/>
</dbReference>
<dbReference type="AlphaFoldDB" id="A0A3S0AES5"/>
<dbReference type="InterPro" id="IPR023996">
    <property type="entry name" value="TonB-dep_OMP_SusC/RagA"/>
</dbReference>
<evidence type="ECO:0000256" key="4">
    <source>
        <dbReference type="ARBA" id="ARBA00022692"/>
    </source>
</evidence>
<keyword evidence="5 9" id="KW-0798">TonB box</keyword>
<dbReference type="InterPro" id="IPR037066">
    <property type="entry name" value="Plug_dom_sf"/>
</dbReference>
<dbReference type="NCBIfam" id="TIGR04056">
    <property type="entry name" value="OMP_RagA_SusC"/>
    <property type="match status" value="1"/>
</dbReference>
<dbReference type="SUPFAM" id="SSF56935">
    <property type="entry name" value="Porins"/>
    <property type="match status" value="1"/>
</dbReference>
<keyword evidence="7 8" id="KW-0998">Cell outer membrane</keyword>
<dbReference type="EMBL" id="RQPJ01000003">
    <property type="protein sequence ID" value="RTE53922.1"/>
    <property type="molecule type" value="Genomic_DNA"/>
</dbReference>
<dbReference type="Gene3D" id="2.60.40.1120">
    <property type="entry name" value="Carboxypeptidase-like, regulatory domain"/>
    <property type="match status" value="1"/>
</dbReference>
<dbReference type="InterPro" id="IPR023997">
    <property type="entry name" value="TonB-dep_OMP_SusC/RagA_CS"/>
</dbReference>
<dbReference type="OrthoDB" id="9768177at2"/>
<reference evidence="12 13" key="1">
    <citation type="submission" date="2018-11" db="EMBL/GenBank/DDBJ databases">
        <title>Arenibacter aquaticus sp.nov., a marine bacterium isolated from surface seawater in the South China Sea.</title>
        <authorList>
            <person name="Guo J."/>
            <person name="Sun J."/>
        </authorList>
    </citation>
    <scope>NUCLEOTIDE SEQUENCE [LARGE SCALE GENOMIC DNA]</scope>
    <source>
        <strain evidence="12 13">GUO666</strain>
    </source>
</reference>
<evidence type="ECO:0000256" key="8">
    <source>
        <dbReference type="PROSITE-ProRule" id="PRU01360"/>
    </source>
</evidence>
<evidence type="ECO:0000259" key="11">
    <source>
        <dbReference type="Pfam" id="PF07715"/>
    </source>
</evidence>
<feature type="domain" description="TonB-dependent receptor-like beta-barrel" evidence="10">
    <location>
        <begin position="560"/>
        <end position="986"/>
    </location>
</feature>
<evidence type="ECO:0000256" key="3">
    <source>
        <dbReference type="ARBA" id="ARBA00022452"/>
    </source>
</evidence>
<dbReference type="Pfam" id="PF00593">
    <property type="entry name" value="TonB_dep_Rec_b-barrel"/>
    <property type="match status" value="1"/>
</dbReference>
<evidence type="ECO:0000256" key="6">
    <source>
        <dbReference type="ARBA" id="ARBA00023136"/>
    </source>
</evidence>
<evidence type="ECO:0000256" key="9">
    <source>
        <dbReference type="RuleBase" id="RU003357"/>
    </source>
</evidence>
<protein>
    <submittedName>
        <fullName evidence="12">SusC/RagA family TonB-linked outer membrane protein</fullName>
    </submittedName>
</protein>